<organism evidence="2 3">
    <name type="scientific">Nosema granulosis</name>
    <dbReference type="NCBI Taxonomy" id="83296"/>
    <lineage>
        <taxon>Eukaryota</taxon>
        <taxon>Fungi</taxon>
        <taxon>Fungi incertae sedis</taxon>
        <taxon>Microsporidia</taxon>
        <taxon>Nosematidae</taxon>
        <taxon>Nosema</taxon>
    </lineage>
</organism>
<dbReference type="GO" id="GO:0015074">
    <property type="term" value="P:DNA integration"/>
    <property type="evidence" value="ECO:0007669"/>
    <property type="project" value="InterPro"/>
</dbReference>
<dbReference type="PANTHER" id="PTHR37984">
    <property type="entry name" value="PROTEIN CBG26694"/>
    <property type="match status" value="1"/>
</dbReference>
<dbReference type="SUPFAM" id="SSF53098">
    <property type="entry name" value="Ribonuclease H-like"/>
    <property type="match status" value="1"/>
</dbReference>
<dbReference type="InterPro" id="IPR012337">
    <property type="entry name" value="RNaseH-like_sf"/>
</dbReference>
<dbReference type="InterPro" id="IPR050951">
    <property type="entry name" value="Retrovirus_Pol_polyprotein"/>
</dbReference>
<protein>
    <recommendedName>
        <fullName evidence="1">Integrase catalytic domain-containing protein</fullName>
    </recommendedName>
</protein>
<dbReference type="InterPro" id="IPR001584">
    <property type="entry name" value="Integrase_cat-core"/>
</dbReference>
<dbReference type="Gene3D" id="3.30.420.10">
    <property type="entry name" value="Ribonuclease H-like superfamily/Ribonuclease H"/>
    <property type="match status" value="1"/>
</dbReference>
<evidence type="ECO:0000259" key="1">
    <source>
        <dbReference type="PROSITE" id="PS50994"/>
    </source>
</evidence>
<dbReference type="GO" id="GO:0003676">
    <property type="term" value="F:nucleic acid binding"/>
    <property type="evidence" value="ECO:0007669"/>
    <property type="project" value="InterPro"/>
</dbReference>
<dbReference type="Pfam" id="PF00665">
    <property type="entry name" value="rve"/>
    <property type="match status" value="1"/>
</dbReference>
<name>A0A9P6GWI6_9MICR</name>
<dbReference type="InterPro" id="IPR036397">
    <property type="entry name" value="RNaseH_sf"/>
</dbReference>
<gene>
    <name evidence="2" type="ORF">NGRA_2512</name>
</gene>
<dbReference type="OrthoDB" id="2195216at2759"/>
<dbReference type="GO" id="GO:0005634">
    <property type="term" value="C:nucleus"/>
    <property type="evidence" value="ECO:0007669"/>
    <property type="project" value="UniProtKB-ARBA"/>
</dbReference>
<dbReference type="AlphaFoldDB" id="A0A9P6GWI6"/>
<dbReference type="Proteomes" id="UP000740883">
    <property type="component" value="Unassembled WGS sequence"/>
</dbReference>
<reference evidence="2 3" key="1">
    <citation type="journal article" date="2020" name="Genome Biol. Evol.">
        <title>Comparative genomics of strictly vertically transmitted, feminizing microsporidia endosymbionts of amphipod crustaceans.</title>
        <authorList>
            <person name="Cormier A."/>
            <person name="Chebbi M.A."/>
            <person name="Giraud I."/>
            <person name="Wattier R."/>
            <person name="Teixeira M."/>
            <person name="Gilbert C."/>
            <person name="Rigaud T."/>
            <person name="Cordaux R."/>
        </authorList>
    </citation>
    <scope>NUCLEOTIDE SEQUENCE [LARGE SCALE GENOMIC DNA]</scope>
    <source>
        <strain evidence="2 3">Ou3-Ou53</strain>
    </source>
</reference>
<keyword evidence="3" id="KW-1185">Reference proteome</keyword>
<dbReference type="PANTHER" id="PTHR37984:SF5">
    <property type="entry name" value="PROTEIN NYNRIN-LIKE"/>
    <property type="match status" value="1"/>
</dbReference>
<comment type="caution">
    <text evidence="2">The sequence shown here is derived from an EMBL/GenBank/DDBJ whole genome shotgun (WGS) entry which is preliminary data.</text>
</comment>
<evidence type="ECO:0000313" key="2">
    <source>
        <dbReference type="EMBL" id="KAF9761627.1"/>
    </source>
</evidence>
<proteinExistence type="predicted"/>
<sequence length="235" mass="27649">MKDQTNRTIKECETCNINNRKTTGGCNFVVTNKRLEKVALDLMNIGGENRYVLVGIDYFTRRLWGQRLRSKETCAILEVLQRWIREDGFPEEYVTDNGKEFVSSEFKLWCSENGIKHWKVGLEAHRSNGRIERCIRTIREAVIKQVEETFDEKIEKTIKGYNNSLHTAIKCTPMEAWKDHSRDVKIENDVYGEYAMKFKRRARETFVTGQLVRIARRENLGISAKANKERFRRFV</sequence>
<accession>A0A9P6GWI6</accession>
<evidence type="ECO:0000313" key="3">
    <source>
        <dbReference type="Proteomes" id="UP000740883"/>
    </source>
</evidence>
<dbReference type="PROSITE" id="PS50994">
    <property type="entry name" value="INTEGRASE"/>
    <property type="match status" value="1"/>
</dbReference>
<feature type="domain" description="Integrase catalytic" evidence="1">
    <location>
        <begin position="29"/>
        <end position="181"/>
    </location>
</feature>
<dbReference type="EMBL" id="SBJO01000289">
    <property type="protein sequence ID" value="KAF9761627.1"/>
    <property type="molecule type" value="Genomic_DNA"/>
</dbReference>